<dbReference type="AlphaFoldDB" id="A0AAD3DJW6"/>
<feature type="non-terminal residue" evidence="7">
    <location>
        <position position="1"/>
    </location>
</feature>
<keyword evidence="6" id="KW-0732">Signal</keyword>
<organism evidence="7 8">
    <name type="scientific">Astrephomene gubernaculifera</name>
    <dbReference type="NCBI Taxonomy" id="47775"/>
    <lineage>
        <taxon>Eukaryota</taxon>
        <taxon>Viridiplantae</taxon>
        <taxon>Chlorophyta</taxon>
        <taxon>core chlorophytes</taxon>
        <taxon>Chlorophyceae</taxon>
        <taxon>CS clade</taxon>
        <taxon>Chlamydomonadales</taxon>
        <taxon>Astrephomenaceae</taxon>
        <taxon>Astrephomene</taxon>
    </lineage>
</organism>
<gene>
    <name evidence="7" type="ORF">Agub_g2806</name>
</gene>
<feature type="region of interest" description="Disordered" evidence="5">
    <location>
        <begin position="478"/>
        <end position="497"/>
    </location>
</feature>
<proteinExistence type="inferred from homology"/>
<accession>A0AAD3DJW6</accession>
<evidence type="ECO:0000313" key="8">
    <source>
        <dbReference type="Proteomes" id="UP001054857"/>
    </source>
</evidence>
<dbReference type="PANTHER" id="PTHR43179">
    <property type="entry name" value="RHAMNOSYLTRANSFERASE WBBL"/>
    <property type="match status" value="1"/>
</dbReference>
<name>A0AAD3DJW6_9CHLO</name>
<feature type="region of interest" description="Disordered" evidence="5">
    <location>
        <begin position="300"/>
        <end position="322"/>
    </location>
</feature>
<comment type="caution">
    <text evidence="7">The sequence shown here is derived from an EMBL/GenBank/DDBJ whole genome shotgun (WGS) entry which is preliminary data.</text>
</comment>
<keyword evidence="2" id="KW-0328">Glycosyltransferase</keyword>
<feature type="coiled-coil region" evidence="4">
    <location>
        <begin position="119"/>
        <end position="146"/>
    </location>
</feature>
<feature type="signal peptide" evidence="6">
    <location>
        <begin position="1"/>
        <end position="24"/>
    </location>
</feature>
<protein>
    <submittedName>
        <fullName evidence="7">Uncharacterized protein</fullName>
    </submittedName>
</protein>
<dbReference type="GO" id="GO:0016757">
    <property type="term" value="F:glycosyltransferase activity"/>
    <property type="evidence" value="ECO:0007669"/>
    <property type="project" value="UniProtKB-KW"/>
</dbReference>
<dbReference type="Proteomes" id="UP001054857">
    <property type="component" value="Unassembled WGS sequence"/>
</dbReference>
<evidence type="ECO:0000256" key="2">
    <source>
        <dbReference type="ARBA" id="ARBA00022676"/>
    </source>
</evidence>
<dbReference type="EMBL" id="BMAR01000002">
    <property type="protein sequence ID" value="GFR41993.1"/>
    <property type="molecule type" value="Genomic_DNA"/>
</dbReference>
<evidence type="ECO:0000256" key="3">
    <source>
        <dbReference type="ARBA" id="ARBA00022679"/>
    </source>
</evidence>
<dbReference type="SUPFAM" id="SSF53448">
    <property type="entry name" value="Nucleotide-diphospho-sugar transferases"/>
    <property type="match status" value="1"/>
</dbReference>
<sequence>MARLRVAAVALLTVVAFSLHSASSQQVDSRQLAQSHSGAADAGGALPVPFTYCKPLLEHLTPHDQHQLRESYQQYHAAYARFMRAARNHESFQKGPATWLQDEPMRQGWNLTYLVGQNLEDLTRVLDDANSTMRSMEARIKTQLTQLQGQGRLPAETTVDGLSPCIMRRIYPSQFPDQPAVSLLLRLRGEAPNAADWPTPNLNGTKEPPSGKGPEVVAAFLARLMACRTVAPMELIVMLSGRAAVQQASTWAWQSWTTEGFVVPMLDSLDREAHSFNRMAAVARGSVLVALRADSPSVEDLLPPASSAAEEKRRIPGGEGGAAGVPAECAALQRLVTLYHRIPQLGAMSHGRFSFSHPATATASLRLLGSSETLQAAAAAAAAAGSGSSSASTYGLVGGGPQRNNMYFQEKVTAVPFQYVLYGDLMPMSFRRSALEEVGGMDEDLPQGDEPCSSRVRRDVCLRLWKSGWRVGAHDTGLVQLPRQPPTPAANSDPTRCSPDVAALSEQLLESRHGPLPQSLGLPAPMEVLMGRVKGLNVGELGPLGE</sequence>
<evidence type="ECO:0000313" key="7">
    <source>
        <dbReference type="EMBL" id="GFR41993.1"/>
    </source>
</evidence>
<dbReference type="PANTHER" id="PTHR43179:SF12">
    <property type="entry name" value="GALACTOFURANOSYLTRANSFERASE GLFT2"/>
    <property type="match status" value="1"/>
</dbReference>
<reference evidence="7 8" key="1">
    <citation type="journal article" date="2021" name="Sci. Rep.">
        <title>Genome sequencing of the multicellular alga Astrephomene provides insights into convergent evolution of germ-soma differentiation.</title>
        <authorList>
            <person name="Yamashita S."/>
            <person name="Yamamoto K."/>
            <person name="Matsuzaki R."/>
            <person name="Suzuki S."/>
            <person name="Yamaguchi H."/>
            <person name="Hirooka S."/>
            <person name="Minakuchi Y."/>
            <person name="Miyagishima S."/>
            <person name="Kawachi M."/>
            <person name="Toyoda A."/>
            <person name="Nozaki H."/>
        </authorList>
    </citation>
    <scope>NUCLEOTIDE SEQUENCE [LARGE SCALE GENOMIC DNA]</scope>
    <source>
        <strain evidence="7 8">NIES-4017</strain>
    </source>
</reference>
<keyword evidence="3" id="KW-0808">Transferase</keyword>
<evidence type="ECO:0000256" key="4">
    <source>
        <dbReference type="SAM" id="Coils"/>
    </source>
</evidence>
<evidence type="ECO:0000256" key="1">
    <source>
        <dbReference type="ARBA" id="ARBA00006739"/>
    </source>
</evidence>
<keyword evidence="4" id="KW-0175">Coiled coil</keyword>
<evidence type="ECO:0000256" key="6">
    <source>
        <dbReference type="SAM" id="SignalP"/>
    </source>
</evidence>
<keyword evidence="8" id="KW-1185">Reference proteome</keyword>
<dbReference type="InterPro" id="IPR029044">
    <property type="entry name" value="Nucleotide-diphossugar_trans"/>
</dbReference>
<evidence type="ECO:0000256" key="5">
    <source>
        <dbReference type="SAM" id="MobiDB-lite"/>
    </source>
</evidence>
<feature type="chain" id="PRO_5042154167" evidence="6">
    <location>
        <begin position="25"/>
        <end position="546"/>
    </location>
</feature>
<comment type="similarity">
    <text evidence="1">Belongs to the glycosyltransferase 2 family.</text>
</comment>